<evidence type="ECO:0000313" key="1">
    <source>
        <dbReference type="EMBL" id="MBB5189419.1"/>
    </source>
</evidence>
<dbReference type="Proteomes" id="UP000543030">
    <property type="component" value="Unassembled WGS sequence"/>
</dbReference>
<accession>A0A840R7V9</accession>
<keyword evidence="2" id="KW-1185">Reference proteome</keyword>
<protein>
    <submittedName>
        <fullName evidence="1">Uncharacterized protein</fullName>
    </submittedName>
</protein>
<dbReference type="RefSeq" id="WP_184096511.1">
    <property type="nucleotide sequence ID" value="NZ_JACHHN010000001.1"/>
</dbReference>
<sequence>MNELNTLHTNVISAKALITALFELNHCWPHWWELSQADIRVGERVVLTPSPDPWRQIAFDMQTRIQSPGLLAARNPQRLPPQLRDIAVGLEIADRLINAVTLASTLNGWVRQDESAYIARRLSDEVDELCPPLVSIVVKGVWHPYPVPDPEPWPITLSPLAQMAMGARFGGAAPGIGHSELSTAFNDAAKRLTNAGLSSLAPG</sequence>
<proteinExistence type="predicted"/>
<organism evidence="1 2">
    <name type="scientific">Silvimonas terrae</name>
    <dbReference type="NCBI Taxonomy" id="300266"/>
    <lineage>
        <taxon>Bacteria</taxon>
        <taxon>Pseudomonadati</taxon>
        <taxon>Pseudomonadota</taxon>
        <taxon>Betaproteobacteria</taxon>
        <taxon>Neisseriales</taxon>
        <taxon>Chitinibacteraceae</taxon>
        <taxon>Silvimonas</taxon>
    </lineage>
</organism>
<gene>
    <name evidence="1" type="ORF">HNQ50_000129</name>
</gene>
<evidence type="ECO:0000313" key="2">
    <source>
        <dbReference type="Proteomes" id="UP000543030"/>
    </source>
</evidence>
<comment type="caution">
    <text evidence="1">The sequence shown here is derived from an EMBL/GenBank/DDBJ whole genome shotgun (WGS) entry which is preliminary data.</text>
</comment>
<dbReference type="EMBL" id="JACHHN010000001">
    <property type="protein sequence ID" value="MBB5189419.1"/>
    <property type="molecule type" value="Genomic_DNA"/>
</dbReference>
<reference evidence="1 2" key="1">
    <citation type="submission" date="2020-08" db="EMBL/GenBank/DDBJ databases">
        <title>Genomic Encyclopedia of Type Strains, Phase IV (KMG-IV): sequencing the most valuable type-strain genomes for metagenomic binning, comparative biology and taxonomic classification.</title>
        <authorList>
            <person name="Goeker M."/>
        </authorList>
    </citation>
    <scope>NUCLEOTIDE SEQUENCE [LARGE SCALE GENOMIC DNA]</scope>
    <source>
        <strain evidence="1 2">DSM 18233</strain>
    </source>
</reference>
<dbReference type="AlphaFoldDB" id="A0A840R7V9"/>
<name>A0A840R7V9_9NEIS</name>